<evidence type="ECO:0008006" key="3">
    <source>
        <dbReference type="Google" id="ProtNLM"/>
    </source>
</evidence>
<comment type="caution">
    <text evidence="1">The sequence shown here is derived from an EMBL/GenBank/DDBJ whole genome shotgun (WGS) entry which is preliminary data.</text>
</comment>
<evidence type="ECO:0000313" key="2">
    <source>
        <dbReference type="Proteomes" id="UP000189739"/>
    </source>
</evidence>
<sequence>MKRKISFWCLPVVLFTAFGINSCKKTDQSNVPNLLTTRQWELASVLVYNYVGDSQVGTADTLNADCDTTQVFKFFKDGSCSYTNYSCAEPVARGTYSLSDTKLVLHADIAFADTALAGGARPFANAQIYTLGDFSMVLQTGDTQPYYTSTQPRTIYRWGFIRQSEVTTR</sequence>
<organism evidence="1 2">
    <name type="scientific">Mucilaginibacter pedocola</name>
    <dbReference type="NCBI Taxonomy" id="1792845"/>
    <lineage>
        <taxon>Bacteria</taxon>
        <taxon>Pseudomonadati</taxon>
        <taxon>Bacteroidota</taxon>
        <taxon>Sphingobacteriia</taxon>
        <taxon>Sphingobacteriales</taxon>
        <taxon>Sphingobacteriaceae</taxon>
        <taxon>Mucilaginibacter</taxon>
    </lineage>
</organism>
<dbReference type="AlphaFoldDB" id="A0A1S9PB21"/>
<dbReference type="STRING" id="1792845.BC343_10920"/>
<reference evidence="1 2" key="1">
    <citation type="submission" date="2016-07" db="EMBL/GenBank/DDBJ databases">
        <title>Genomic analysis of zinc-resistant bacterium Mucilaginibacter pedocola TBZ30.</title>
        <authorList>
            <person name="Huang J."/>
            <person name="Tang J."/>
        </authorList>
    </citation>
    <scope>NUCLEOTIDE SEQUENCE [LARGE SCALE GENOMIC DNA]</scope>
    <source>
        <strain evidence="1 2">TBZ30</strain>
    </source>
</reference>
<accession>A0A1S9PB21</accession>
<proteinExistence type="predicted"/>
<name>A0A1S9PB21_9SPHI</name>
<gene>
    <name evidence="1" type="ORF">BC343_10920</name>
</gene>
<keyword evidence="2" id="KW-1185">Reference proteome</keyword>
<dbReference type="Proteomes" id="UP000189739">
    <property type="component" value="Unassembled WGS sequence"/>
</dbReference>
<dbReference type="RefSeq" id="WP_078349885.1">
    <property type="nucleotide sequence ID" value="NZ_MBTF01000034.1"/>
</dbReference>
<dbReference type="EMBL" id="MBTF01000034">
    <property type="protein sequence ID" value="OOQ58155.1"/>
    <property type="molecule type" value="Genomic_DNA"/>
</dbReference>
<protein>
    <recommendedName>
        <fullName evidence="3">Lipocalin-like domain-containing protein</fullName>
    </recommendedName>
</protein>
<dbReference type="OrthoDB" id="795195at2"/>
<evidence type="ECO:0000313" key="1">
    <source>
        <dbReference type="EMBL" id="OOQ58155.1"/>
    </source>
</evidence>